<comment type="subcellular location">
    <subcellularLocation>
        <location evidence="11">Cytoplasm</location>
    </subcellularLocation>
    <text evidence="11">About half TF is bound to the ribosome near the polypeptide exit tunnel while the other half is free in the cytoplasm.</text>
</comment>
<dbReference type="GO" id="GO:0043335">
    <property type="term" value="P:protein unfolding"/>
    <property type="evidence" value="ECO:0007669"/>
    <property type="project" value="TreeGrafter"/>
</dbReference>
<evidence type="ECO:0000256" key="3">
    <source>
        <dbReference type="ARBA" id="ARBA00013194"/>
    </source>
</evidence>
<dbReference type="GO" id="GO:0051301">
    <property type="term" value="P:cell division"/>
    <property type="evidence" value="ECO:0007669"/>
    <property type="project" value="UniProtKB-KW"/>
</dbReference>
<reference evidence="15" key="1">
    <citation type="journal article" date="2020" name="mSystems">
        <title>Genome- and Community-Level Interaction Insights into Carbon Utilization and Element Cycling Functions of Hydrothermarchaeota in Hydrothermal Sediment.</title>
        <authorList>
            <person name="Zhou Z."/>
            <person name="Liu Y."/>
            <person name="Xu W."/>
            <person name="Pan J."/>
            <person name="Luo Z.H."/>
            <person name="Li M."/>
        </authorList>
    </citation>
    <scope>NUCLEOTIDE SEQUENCE [LARGE SCALE GENOMIC DNA]</scope>
    <source>
        <strain evidence="15">HyVt-458</strain>
    </source>
</reference>
<evidence type="ECO:0000313" key="15">
    <source>
        <dbReference type="EMBL" id="HEC07648.1"/>
    </source>
</evidence>
<evidence type="ECO:0000256" key="11">
    <source>
        <dbReference type="HAMAP-Rule" id="MF_00303"/>
    </source>
</evidence>
<dbReference type="InterPro" id="IPR001179">
    <property type="entry name" value="PPIase_FKBP_dom"/>
</dbReference>
<dbReference type="InterPro" id="IPR036611">
    <property type="entry name" value="Trigger_fac_ribosome-bd_sf"/>
</dbReference>
<name>A0A831S0K8_9GAMM</name>
<sequence>MQVSVESGEGLVKRLLVNLPADKVNELVDAKLKEAARTVRMDGFRPGKVPMRVVKQRYGEQVKQDAYGELIQSSYYEAVTQENLKPVGDPSIELREDEADGGLAYTATFEVMPEIEVADLTALEIKRPVTEVVDADIDNMIEKLRQQRTEWTDVDRGAQNDDRVTLDFTGLMDGEAFEGGTASDIPLVLGSGTMIPGFEEGLLGAKAGDKPVLELKFPEDYRVENLAGKDVTFEVEVKTVAEPKLPELDEEFVKSMGVEDGTEESLRNEIRENMEREVRQKVKGRTKEQVMDALLAANEFTVPAAMVSQEAAALKQQTQQEMAQSGQQSTVDLPVSVFEPQAERRVKLGLLVGEIMRKNEIEVDQARVDEAIAEQASTFENPQEIIDWYKENAQARASVENVVLEDQVVDMILDQAKVEEEQLSFDELLNNQNQA</sequence>
<dbReference type="Proteomes" id="UP000886339">
    <property type="component" value="Unassembled WGS sequence"/>
</dbReference>
<comment type="caution">
    <text evidence="15">The sequence shown here is derived from an EMBL/GenBank/DDBJ whole genome shotgun (WGS) entry which is preliminary data.</text>
</comment>
<dbReference type="Gene3D" id="3.30.70.1050">
    <property type="entry name" value="Trigger factor ribosome-binding domain"/>
    <property type="match status" value="1"/>
</dbReference>
<dbReference type="Gene3D" id="1.10.3120.10">
    <property type="entry name" value="Trigger factor, C-terminal domain"/>
    <property type="match status" value="1"/>
</dbReference>
<dbReference type="SUPFAM" id="SSF102735">
    <property type="entry name" value="Trigger factor ribosome-binding domain"/>
    <property type="match status" value="1"/>
</dbReference>
<dbReference type="InterPro" id="IPR005215">
    <property type="entry name" value="Trig_fac"/>
</dbReference>
<dbReference type="SUPFAM" id="SSF109998">
    <property type="entry name" value="Triger factor/SurA peptide-binding domain-like"/>
    <property type="match status" value="1"/>
</dbReference>
<evidence type="ECO:0000256" key="10">
    <source>
        <dbReference type="ARBA" id="ARBA00029986"/>
    </source>
</evidence>
<gene>
    <name evidence="11" type="primary">tig</name>
    <name evidence="15" type="ORF">ENJ12_12395</name>
</gene>
<dbReference type="Pfam" id="PF00254">
    <property type="entry name" value="FKBP_C"/>
    <property type="match status" value="1"/>
</dbReference>
<dbReference type="Pfam" id="PF05698">
    <property type="entry name" value="Trigger_C"/>
    <property type="match status" value="1"/>
</dbReference>
<evidence type="ECO:0000256" key="13">
    <source>
        <dbReference type="RuleBase" id="RU003914"/>
    </source>
</evidence>
<evidence type="ECO:0000256" key="5">
    <source>
        <dbReference type="ARBA" id="ARBA00022618"/>
    </source>
</evidence>
<evidence type="ECO:0000256" key="2">
    <source>
        <dbReference type="ARBA" id="ARBA00005464"/>
    </source>
</evidence>
<dbReference type="AlphaFoldDB" id="A0A831S0K8"/>
<keyword evidence="7 11" id="KW-0143">Chaperone</keyword>
<dbReference type="GO" id="GO:0005737">
    <property type="term" value="C:cytoplasm"/>
    <property type="evidence" value="ECO:0007669"/>
    <property type="project" value="UniProtKB-SubCell"/>
</dbReference>
<evidence type="ECO:0000256" key="7">
    <source>
        <dbReference type="ARBA" id="ARBA00023186"/>
    </source>
</evidence>
<evidence type="ECO:0000256" key="8">
    <source>
        <dbReference type="ARBA" id="ARBA00023235"/>
    </source>
</evidence>
<evidence type="ECO:0000256" key="4">
    <source>
        <dbReference type="ARBA" id="ARBA00016902"/>
    </source>
</evidence>
<dbReference type="GO" id="GO:0003755">
    <property type="term" value="F:peptidyl-prolyl cis-trans isomerase activity"/>
    <property type="evidence" value="ECO:0007669"/>
    <property type="project" value="UniProtKB-UniRule"/>
</dbReference>
<dbReference type="InterPro" id="IPR008880">
    <property type="entry name" value="Trigger_fac_C"/>
</dbReference>
<comment type="domain">
    <text evidence="11">Consists of 3 domains; the N-terminus binds the ribosome, the middle domain has PPIase activity, while the C-terminus has intrinsic chaperone activity on its own.</text>
</comment>
<dbReference type="PANTHER" id="PTHR30560:SF3">
    <property type="entry name" value="TRIGGER FACTOR-LIKE PROTEIN TIG, CHLOROPLASTIC"/>
    <property type="match status" value="1"/>
</dbReference>
<dbReference type="InterPro" id="IPR046357">
    <property type="entry name" value="PPIase_dom_sf"/>
</dbReference>
<keyword evidence="9 11" id="KW-0131">Cell cycle</keyword>
<dbReference type="GO" id="GO:0044183">
    <property type="term" value="F:protein folding chaperone"/>
    <property type="evidence" value="ECO:0007669"/>
    <property type="project" value="TreeGrafter"/>
</dbReference>
<feature type="domain" description="PPIase FKBP-type" evidence="14">
    <location>
        <begin position="161"/>
        <end position="243"/>
    </location>
</feature>
<dbReference type="FunFam" id="3.10.50.40:FF:000001">
    <property type="entry name" value="Trigger factor"/>
    <property type="match status" value="1"/>
</dbReference>
<dbReference type="GO" id="GO:0043022">
    <property type="term" value="F:ribosome binding"/>
    <property type="evidence" value="ECO:0007669"/>
    <property type="project" value="TreeGrafter"/>
</dbReference>
<keyword evidence="6 11" id="KW-0697">Rotamase</keyword>
<organism evidence="15">
    <name type="scientific">Thiolapillus brandeum</name>
    <dbReference type="NCBI Taxonomy" id="1076588"/>
    <lineage>
        <taxon>Bacteria</taxon>
        <taxon>Pseudomonadati</taxon>
        <taxon>Pseudomonadota</taxon>
        <taxon>Gammaproteobacteria</taxon>
        <taxon>Chromatiales</taxon>
        <taxon>Sedimenticolaceae</taxon>
        <taxon>Thiolapillus</taxon>
    </lineage>
</organism>
<dbReference type="PANTHER" id="PTHR30560">
    <property type="entry name" value="TRIGGER FACTOR CHAPERONE AND PEPTIDYL-PROLYL CIS/TRANS ISOMERASE"/>
    <property type="match status" value="1"/>
</dbReference>
<keyword evidence="5 11" id="KW-0132">Cell division</keyword>
<evidence type="ECO:0000256" key="6">
    <source>
        <dbReference type="ARBA" id="ARBA00023110"/>
    </source>
</evidence>
<evidence type="ECO:0000259" key="14">
    <source>
        <dbReference type="PROSITE" id="PS50059"/>
    </source>
</evidence>
<dbReference type="PROSITE" id="PS50059">
    <property type="entry name" value="FKBP_PPIASE"/>
    <property type="match status" value="1"/>
</dbReference>
<dbReference type="InterPro" id="IPR008881">
    <property type="entry name" value="Trigger_fac_ribosome-bd_bac"/>
</dbReference>
<dbReference type="SUPFAM" id="SSF54534">
    <property type="entry name" value="FKBP-like"/>
    <property type="match status" value="1"/>
</dbReference>
<comment type="similarity">
    <text evidence="2 11 13">Belongs to the FKBP-type PPIase family. Tig subfamily.</text>
</comment>
<keyword evidence="11" id="KW-0963">Cytoplasm</keyword>
<evidence type="ECO:0000256" key="1">
    <source>
        <dbReference type="ARBA" id="ARBA00000971"/>
    </source>
</evidence>
<dbReference type="Gene3D" id="3.10.50.40">
    <property type="match status" value="1"/>
</dbReference>
<evidence type="ECO:0000256" key="12">
    <source>
        <dbReference type="PROSITE-ProRule" id="PRU00277"/>
    </source>
</evidence>
<dbReference type="NCBIfam" id="TIGR00115">
    <property type="entry name" value="tig"/>
    <property type="match status" value="1"/>
</dbReference>
<dbReference type="EC" id="5.2.1.8" evidence="3 11"/>
<accession>A0A831S0K8</accession>
<dbReference type="GO" id="GO:0051083">
    <property type="term" value="P:'de novo' cotranslational protein folding"/>
    <property type="evidence" value="ECO:0007669"/>
    <property type="project" value="TreeGrafter"/>
</dbReference>
<keyword evidence="8 11" id="KW-0413">Isomerase</keyword>
<proteinExistence type="inferred from homology"/>
<dbReference type="InterPro" id="IPR037041">
    <property type="entry name" value="Trigger_fac_C_sf"/>
</dbReference>
<dbReference type="HAMAP" id="MF_00303">
    <property type="entry name" value="Trigger_factor_Tig"/>
    <property type="match status" value="1"/>
</dbReference>
<comment type="catalytic activity">
    <reaction evidence="1 11 12">
        <text>[protein]-peptidylproline (omega=180) = [protein]-peptidylproline (omega=0)</text>
        <dbReference type="Rhea" id="RHEA:16237"/>
        <dbReference type="Rhea" id="RHEA-COMP:10747"/>
        <dbReference type="Rhea" id="RHEA-COMP:10748"/>
        <dbReference type="ChEBI" id="CHEBI:83833"/>
        <dbReference type="ChEBI" id="CHEBI:83834"/>
        <dbReference type="EC" id="5.2.1.8"/>
    </reaction>
</comment>
<dbReference type="GO" id="GO:0015031">
    <property type="term" value="P:protein transport"/>
    <property type="evidence" value="ECO:0007669"/>
    <property type="project" value="UniProtKB-UniRule"/>
</dbReference>
<dbReference type="InterPro" id="IPR027304">
    <property type="entry name" value="Trigger_fact/SurA_dom_sf"/>
</dbReference>
<dbReference type="EMBL" id="DRLF01000425">
    <property type="protein sequence ID" value="HEC07648.1"/>
    <property type="molecule type" value="Genomic_DNA"/>
</dbReference>
<dbReference type="Pfam" id="PF05697">
    <property type="entry name" value="Trigger_N"/>
    <property type="match status" value="1"/>
</dbReference>
<evidence type="ECO:0000256" key="9">
    <source>
        <dbReference type="ARBA" id="ARBA00023306"/>
    </source>
</evidence>
<dbReference type="PIRSF" id="PIRSF003095">
    <property type="entry name" value="Trigger_factor"/>
    <property type="match status" value="1"/>
</dbReference>
<protein>
    <recommendedName>
        <fullName evidence="4 11">Trigger factor</fullName>
        <shortName evidence="11">TF</shortName>
        <ecNumber evidence="3 11">5.2.1.8</ecNumber>
    </recommendedName>
    <alternativeName>
        <fullName evidence="10 11">PPIase</fullName>
    </alternativeName>
</protein>
<comment type="function">
    <text evidence="11">Involved in protein export. Acts as a chaperone by maintaining the newly synthesized protein in an open conformation. Functions as a peptidyl-prolyl cis-trans isomerase.</text>
</comment>